<comment type="similarity">
    <text evidence="6 16">Belongs to the purine/pyrimidine phosphoribosyltransferase family.</text>
</comment>
<reference evidence="19" key="1">
    <citation type="journal article" date="2017" name="Appl. Environ. Microbiol.">
        <title>Genomic analysis of Calderihabitans maritimus KKC1, a thermophilic hydrogenogenic carboxydotrophic bacterium isolated from marine sediment.</title>
        <authorList>
            <person name="Omae K."/>
            <person name="Yoneda Y."/>
            <person name="Fukuyama Y."/>
            <person name="Yoshida T."/>
            <person name="Sako Y."/>
        </authorList>
    </citation>
    <scope>NUCLEOTIDE SEQUENCE [LARGE SCALE GENOMIC DNA]</scope>
    <source>
        <strain evidence="19">KKC1</strain>
    </source>
</reference>
<evidence type="ECO:0000256" key="9">
    <source>
        <dbReference type="ARBA" id="ARBA00022679"/>
    </source>
</evidence>
<evidence type="ECO:0000256" key="3">
    <source>
        <dbReference type="ARBA" id="ARBA00004496"/>
    </source>
</evidence>
<evidence type="ECO:0000256" key="6">
    <source>
        <dbReference type="ARBA" id="ARBA00008391"/>
    </source>
</evidence>
<dbReference type="UniPathway" id="UPA00591">
    <property type="reaction ID" value="UER00648"/>
</dbReference>
<comment type="function">
    <text evidence="2">Purine salvage pathway enzyme that catalyzes the transfer of the ribosyl-5-phosphate group from 5-phospho-alpha-D-ribose 1-diphosphate (PRPP) to the N9 position of the 6-oxopurines hypoxanthine and guanine to form the corresponding ribonucleotides IMP (inosine 5'-monophosphate) and GMP (guanosine 5'-monophosphate), with the release of PPi.</text>
</comment>
<comment type="subcellular location">
    <subcellularLocation>
        <location evidence="3 16">Cytoplasm</location>
    </subcellularLocation>
</comment>
<dbReference type="GO" id="GO:0032264">
    <property type="term" value="P:IMP salvage"/>
    <property type="evidence" value="ECO:0007669"/>
    <property type="project" value="UniProtKB-UniPathway"/>
</dbReference>
<dbReference type="GO" id="GO:0006166">
    <property type="term" value="P:purine ribonucleoside salvage"/>
    <property type="evidence" value="ECO:0007669"/>
    <property type="project" value="UniProtKB-KW"/>
</dbReference>
<name>A0A1Z5HS38_9FIRM</name>
<evidence type="ECO:0000313" key="18">
    <source>
        <dbReference type="EMBL" id="GAW92177.1"/>
    </source>
</evidence>
<dbReference type="RefSeq" id="WP_088553589.1">
    <property type="nucleotide sequence ID" value="NZ_BDGJ01000060.1"/>
</dbReference>
<evidence type="ECO:0000256" key="10">
    <source>
        <dbReference type="ARBA" id="ARBA00022723"/>
    </source>
</evidence>
<dbReference type="EMBL" id="BDGJ01000060">
    <property type="protein sequence ID" value="GAW92177.1"/>
    <property type="molecule type" value="Genomic_DNA"/>
</dbReference>
<sequence length="181" mass="20405">MERDVQEILLDRVQIAAKVKELGKKISEDYRGKDLLVVGILKGAIMFMADLVREIDIPITVDFMAVSSYGQSTESSGAVRILKDLEVSVEGKNVLIVEDIVDTGLTLRYLLENLKSRHPASVRVCTLLDKPSRRQVEVSPDYNGFEIPDKFVVGYGLDYAEQYRHLPYIAVLKPEAYGREE</sequence>
<evidence type="ECO:0000256" key="1">
    <source>
        <dbReference type="ARBA" id="ARBA00001946"/>
    </source>
</evidence>
<comment type="catalytic activity">
    <reaction evidence="15">
        <text>IMP + diphosphate = hypoxanthine + 5-phospho-alpha-D-ribose 1-diphosphate</text>
        <dbReference type="Rhea" id="RHEA:17973"/>
        <dbReference type="ChEBI" id="CHEBI:17368"/>
        <dbReference type="ChEBI" id="CHEBI:33019"/>
        <dbReference type="ChEBI" id="CHEBI:58017"/>
        <dbReference type="ChEBI" id="CHEBI:58053"/>
        <dbReference type="EC" id="2.4.2.8"/>
    </reaction>
    <physiologicalReaction direction="right-to-left" evidence="15">
        <dbReference type="Rhea" id="RHEA:17975"/>
    </physiologicalReaction>
</comment>
<accession>A0A1Z5HS38</accession>
<dbReference type="PANTHER" id="PTHR43340:SF1">
    <property type="entry name" value="HYPOXANTHINE PHOSPHORIBOSYLTRANSFERASE"/>
    <property type="match status" value="1"/>
</dbReference>
<keyword evidence="9 16" id="KW-0808">Transferase</keyword>
<keyword evidence="8 16" id="KW-0328">Glycosyltransferase</keyword>
<comment type="catalytic activity">
    <reaction evidence="14">
        <text>GMP + diphosphate = guanine + 5-phospho-alpha-D-ribose 1-diphosphate</text>
        <dbReference type="Rhea" id="RHEA:25424"/>
        <dbReference type="ChEBI" id="CHEBI:16235"/>
        <dbReference type="ChEBI" id="CHEBI:33019"/>
        <dbReference type="ChEBI" id="CHEBI:58017"/>
        <dbReference type="ChEBI" id="CHEBI:58115"/>
        <dbReference type="EC" id="2.4.2.8"/>
    </reaction>
    <physiologicalReaction direction="right-to-left" evidence="14">
        <dbReference type="Rhea" id="RHEA:25426"/>
    </physiologicalReaction>
</comment>
<dbReference type="GO" id="GO:0032263">
    <property type="term" value="P:GMP salvage"/>
    <property type="evidence" value="ECO:0007669"/>
    <property type="project" value="TreeGrafter"/>
</dbReference>
<gene>
    <name evidence="18" type="ORF">KKC1_13360</name>
</gene>
<dbReference type="GO" id="GO:0004422">
    <property type="term" value="F:hypoxanthine phosphoribosyltransferase activity"/>
    <property type="evidence" value="ECO:0007669"/>
    <property type="project" value="InterPro"/>
</dbReference>
<dbReference type="EC" id="2.4.2.8" evidence="16"/>
<dbReference type="GO" id="GO:0000287">
    <property type="term" value="F:magnesium ion binding"/>
    <property type="evidence" value="ECO:0007669"/>
    <property type="project" value="TreeGrafter"/>
</dbReference>
<evidence type="ECO:0000256" key="7">
    <source>
        <dbReference type="ARBA" id="ARBA00022490"/>
    </source>
</evidence>
<dbReference type="CDD" id="cd06223">
    <property type="entry name" value="PRTases_typeI"/>
    <property type="match status" value="1"/>
</dbReference>
<dbReference type="FunFam" id="3.40.50.2020:FF:000006">
    <property type="entry name" value="Hypoxanthine phosphoribosyltransferase"/>
    <property type="match status" value="1"/>
</dbReference>
<dbReference type="GO" id="GO:0005829">
    <property type="term" value="C:cytosol"/>
    <property type="evidence" value="ECO:0007669"/>
    <property type="project" value="TreeGrafter"/>
</dbReference>
<dbReference type="AlphaFoldDB" id="A0A1Z5HS38"/>
<dbReference type="GO" id="GO:0046100">
    <property type="term" value="P:hypoxanthine metabolic process"/>
    <property type="evidence" value="ECO:0007669"/>
    <property type="project" value="TreeGrafter"/>
</dbReference>
<evidence type="ECO:0000256" key="5">
    <source>
        <dbReference type="ARBA" id="ARBA00004676"/>
    </source>
</evidence>
<dbReference type="GO" id="GO:0052657">
    <property type="term" value="F:guanine phosphoribosyltransferase activity"/>
    <property type="evidence" value="ECO:0007669"/>
    <property type="project" value="UniProtKB-ARBA"/>
</dbReference>
<dbReference type="Pfam" id="PF00156">
    <property type="entry name" value="Pribosyltran"/>
    <property type="match status" value="1"/>
</dbReference>
<keyword evidence="11 16" id="KW-0660">Purine salvage</keyword>
<evidence type="ECO:0000256" key="15">
    <source>
        <dbReference type="ARBA" id="ARBA00049402"/>
    </source>
</evidence>
<evidence type="ECO:0000256" key="8">
    <source>
        <dbReference type="ARBA" id="ARBA00022676"/>
    </source>
</evidence>
<dbReference type="InterPro" id="IPR000836">
    <property type="entry name" value="PRTase_dom"/>
</dbReference>
<keyword evidence="19" id="KW-1185">Reference proteome</keyword>
<dbReference type="PANTHER" id="PTHR43340">
    <property type="entry name" value="HYPOXANTHINE-GUANINE PHOSPHORIBOSYLTRANSFERASE"/>
    <property type="match status" value="1"/>
</dbReference>
<dbReference type="OrthoDB" id="9802824at2"/>
<evidence type="ECO:0000256" key="14">
    <source>
        <dbReference type="ARBA" id="ARBA00048811"/>
    </source>
</evidence>
<evidence type="ECO:0000256" key="2">
    <source>
        <dbReference type="ARBA" id="ARBA00002049"/>
    </source>
</evidence>
<keyword evidence="10 16" id="KW-0479">Metal-binding</keyword>
<dbReference type="InterPro" id="IPR050408">
    <property type="entry name" value="HGPRT"/>
</dbReference>
<dbReference type="InterPro" id="IPR029057">
    <property type="entry name" value="PRTase-like"/>
</dbReference>
<dbReference type="Gene3D" id="3.40.50.2020">
    <property type="match status" value="1"/>
</dbReference>
<evidence type="ECO:0000256" key="11">
    <source>
        <dbReference type="ARBA" id="ARBA00022726"/>
    </source>
</evidence>
<proteinExistence type="inferred from homology"/>
<dbReference type="GO" id="GO:0006178">
    <property type="term" value="P:guanine salvage"/>
    <property type="evidence" value="ECO:0007669"/>
    <property type="project" value="TreeGrafter"/>
</dbReference>
<evidence type="ECO:0000256" key="13">
    <source>
        <dbReference type="ARBA" id="ARBA00022842"/>
    </source>
</evidence>
<evidence type="ECO:0000256" key="16">
    <source>
        <dbReference type="RuleBase" id="RU364099"/>
    </source>
</evidence>
<feature type="domain" description="Phosphoribosyltransferase" evidence="17">
    <location>
        <begin position="7"/>
        <end position="159"/>
    </location>
</feature>
<evidence type="ECO:0000256" key="4">
    <source>
        <dbReference type="ARBA" id="ARBA00004669"/>
    </source>
</evidence>
<dbReference type="GO" id="GO:0000166">
    <property type="term" value="F:nucleotide binding"/>
    <property type="evidence" value="ECO:0007669"/>
    <property type="project" value="UniProtKB-KW"/>
</dbReference>
<evidence type="ECO:0000256" key="12">
    <source>
        <dbReference type="ARBA" id="ARBA00022741"/>
    </source>
</evidence>
<comment type="cofactor">
    <cofactor evidence="1 16">
        <name>Mg(2+)</name>
        <dbReference type="ChEBI" id="CHEBI:18420"/>
    </cofactor>
</comment>
<dbReference type="InterPro" id="IPR005904">
    <property type="entry name" value="Hxn_phspho_trans"/>
</dbReference>
<evidence type="ECO:0000313" key="19">
    <source>
        <dbReference type="Proteomes" id="UP000197032"/>
    </source>
</evidence>
<protein>
    <recommendedName>
        <fullName evidence="16">Hypoxanthine phosphoribosyltransferase</fullName>
        <ecNumber evidence="16">2.4.2.8</ecNumber>
    </recommendedName>
</protein>
<comment type="pathway">
    <text evidence="4 16">Purine metabolism; IMP biosynthesis via salvage pathway; IMP from hypoxanthine: step 1/1.</text>
</comment>
<organism evidence="18 19">
    <name type="scientific">Calderihabitans maritimus</name>
    <dbReference type="NCBI Taxonomy" id="1246530"/>
    <lineage>
        <taxon>Bacteria</taxon>
        <taxon>Bacillati</taxon>
        <taxon>Bacillota</taxon>
        <taxon>Clostridia</taxon>
        <taxon>Neomoorellales</taxon>
        <taxon>Calderihabitantaceae</taxon>
        <taxon>Calderihabitans</taxon>
    </lineage>
</organism>
<comment type="pathway">
    <text evidence="5">Purine metabolism; GMP biosynthesis via salvage pathway; GMP from guanine: step 1/1.</text>
</comment>
<dbReference type="SUPFAM" id="SSF53271">
    <property type="entry name" value="PRTase-like"/>
    <property type="match status" value="1"/>
</dbReference>
<keyword evidence="7 16" id="KW-0963">Cytoplasm</keyword>
<dbReference type="NCBIfam" id="TIGR01203">
    <property type="entry name" value="HGPRTase"/>
    <property type="match status" value="1"/>
</dbReference>
<keyword evidence="13 16" id="KW-0460">Magnesium</keyword>
<dbReference type="Proteomes" id="UP000197032">
    <property type="component" value="Unassembled WGS sequence"/>
</dbReference>
<evidence type="ECO:0000259" key="17">
    <source>
        <dbReference type="Pfam" id="PF00156"/>
    </source>
</evidence>
<keyword evidence="12 16" id="KW-0547">Nucleotide-binding</keyword>
<comment type="caution">
    <text evidence="18">The sequence shown here is derived from an EMBL/GenBank/DDBJ whole genome shotgun (WGS) entry which is preliminary data.</text>
</comment>